<organism evidence="2 3">
    <name type="scientific">Perkinsus olseni</name>
    <name type="common">Perkinsus atlanticus</name>
    <dbReference type="NCBI Taxonomy" id="32597"/>
    <lineage>
        <taxon>Eukaryota</taxon>
        <taxon>Sar</taxon>
        <taxon>Alveolata</taxon>
        <taxon>Perkinsozoa</taxon>
        <taxon>Perkinsea</taxon>
        <taxon>Perkinsida</taxon>
        <taxon>Perkinsidae</taxon>
        <taxon>Perkinsus</taxon>
    </lineage>
</organism>
<comment type="caution">
    <text evidence="2">The sequence shown here is derived from an EMBL/GenBank/DDBJ whole genome shotgun (WGS) entry which is preliminary data.</text>
</comment>
<protein>
    <submittedName>
        <fullName evidence="2">Uncharacterized protein</fullName>
    </submittedName>
</protein>
<keyword evidence="3" id="KW-1185">Reference proteome</keyword>
<name>A0A7J6SLG4_PEROL</name>
<evidence type="ECO:0000313" key="3">
    <source>
        <dbReference type="Proteomes" id="UP000553632"/>
    </source>
</evidence>
<dbReference type="AlphaFoldDB" id="A0A7J6SLG4"/>
<dbReference type="EMBL" id="JABANO010017290">
    <property type="protein sequence ID" value="KAF4733778.1"/>
    <property type="molecule type" value="Genomic_DNA"/>
</dbReference>
<accession>A0A7J6SLG4</accession>
<evidence type="ECO:0000313" key="2">
    <source>
        <dbReference type="EMBL" id="KAF4733778.1"/>
    </source>
</evidence>
<evidence type="ECO:0000256" key="1">
    <source>
        <dbReference type="SAM" id="MobiDB-lite"/>
    </source>
</evidence>
<feature type="region of interest" description="Disordered" evidence="1">
    <location>
        <begin position="130"/>
        <end position="150"/>
    </location>
</feature>
<sequence length="509" mass="54636">MLCRSWLVPYDGDVNEAATAATATATAAAVVAADDDYYYYEEDNSFADIIHDPSDTTTISAPSTAPSSSLNIKGGSIGDCTNSIDDGDHPRTAASAASGVLVACNCTRPPRASRSGSNYAAVEEGKRAEEHHAAVIPSSSSSSSDAAAPQIAVNGGHPSAAAAAAAATVAVVDDYQRKKRIQEDYAYFVKNTYSKQCALLGYNFHALLCGLGIYDLLPYDQDTRLVPVTLMYIFYKYQLHPCDIALNLATALIYLQDTPSDVLRELGELGHNAFNVVVYHTYLAHAWNDDVTIKLKDWYNEVGRLYFPSVAAMNDFVWAIFSEGRRFHLFVEERKSRATTAGGSRSNLRASRPVCEEAVLAANDMSNGGAPKGPLPEGGGKLSSPDLLLSQIDSRLRTLVTVIDRIHQELIDGSDAVTADSTASAEDPQVAGKLNDLSENLSSLVLNYTAAVNSLRKELYELCAEDSRIAERTSTSINSDALRAAAAMVEEDRLAALRNYVSSLSNSSA</sequence>
<reference evidence="2 3" key="1">
    <citation type="submission" date="2020-04" db="EMBL/GenBank/DDBJ databases">
        <title>Perkinsus olseni comparative genomics.</title>
        <authorList>
            <person name="Bogema D.R."/>
        </authorList>
    </citation>
    <scope>NUCLEOTIDE SEQUENCE [LARGE SCALE GENOMIC DNA]</scope>
    <source>
        <strain evidence="2 3">ATCC PRA-207</strain>
    </source>
</reference>
<dbReference type="Proteomes" id="UP000553632">
    <property type="component" value="Unassembled WGS sequence"/>
</dbReference>
<proteinExistence type="predicted"/>
<gene>
    <name evidence="2" type="ORF">FOZ63_030404</name>
</gene>